<protein>
    <submittedName>
        <fullName evidence="2">Uncharacterized protein</fullName>
    </submittedName>
</protein>
<evidence type="ECO:0000313" key="2">
    <source>
        <dbReference type="EMBL" id="RMX18855.1"/>
    </source>
</evidence>
<organism evidence="2 3">
    <name type="scientific">Vandammella animalimorsus</name>
    <dbReference type="NCBI Taxonomy" id="2029117"/>
    <lineage>
        <taxon>Bacteria</taxon>
        <taxon>Pseudomonadati</taxon>
        <taxon>Pseudomonadota</taxon>
        <taxon>Betaproteobacteria</taxon>
        <taxon>Burkholderiales</taxon>
        <taxon>Comamonadaceae</taxon>
        <taxon>Vandammella</taxon>
    </lineage>
</organism>
<evidence type="ECO:0000256" key="1">
    <source>
        <dbReference type="SAM" id="Phobius"/>
    </source>
</evidence>
<accession>A0A3M6RVJ4</accession>
<dbReference type="Proteomes" id="UP000275180">
    <property type="component" value="Unassembled WGS sequence"/>
</dbReference>
<keyword evidence="1" id="KW-0472">Membrane</keyword>
<name>A0A3M6RVJ4_9BURK</name>
<dbReference type="EMBL" id="RDQJ01000001">
    <property type="protein sequence ID" value="RMX18855.1"/>
    <property type="molecule type" value="Genomic_DNA"/>
</dbReference>
<gene>
    <name evidence="2" type="ORF">EBQ34_00390</name>
</gene>
<feature type="transmembrane region" description="Helical" evidence="1">
    <location>
        <begin position="45"/>
        <end position="68"/>
    </location>
</feature>
<dbReference type="AlphaFoldDB" id="A0A3M6RVJ4"/>
<proteinExistence type="predicted"/>
<dbReference type="RefSeq" id="WP_122243711.1">
    <property type="nucleotide sequence ID" value="NZ_RDQJ01000001.1"/>
</dbReference>
<keyword evidence="1" id="KW-0812">Transmembrane</keyword>
<evidence type="ECO:0000313" key="3">
    <source>
        <dbReference type="Proteomes" id="UP000275180"/>
    </source>
</evidence>
<comment type="caution">
    <text evidence="2">The sequence shown here is derived from an EMBL/GenBank/DDBJ whole genome shotgun (WGS) entry which is preliminary data.</text>
</comment>
<sequence>MAQSLKKSFWQSLLYSWAPVLAALAFFVGGAVWGYDPGQVLEMLFAIPLGLIVLLAPVAAVLWVLSWLRR</sequence>
<keyword evidence="1" id="KW-1133">Transmembrane helix</keyword>
<reference evidence="2 3" key="1">
    <citation type="submission" date="2018-10" db="EMBL/GenBank/DDBJ databases">
        <title>Comamonadaceae CDC group NO-1 genome sequencing and assembly.</title>
        <authorList>
            <person name="Bernier A.-M."/>
            <person name="Bernard K."/>
        </authorList>
    </citation>
    <scope>NUCLEOTIDE SEQUENCE [LARGE SCALE GENOMIC DNA]</scope>
    <source>
        <strain evidence="2 3">NML180582</strain>
    </source>
</reference>
<feature type="transmembrane region" description="Helical" evidence="1">
    <location>
        <begin position="12"/>
        <end position="33"/>
    </location>
</feature>